<dbReference type="PANTHER" id="PTHR38479">
    <property type="entry name" value="LMO0824 PROTEIN"/>
    <property type="match status" value="1"/>
</dbReference>
<dbReference type="InterPro" id="IPR009351">
    <property type="entry name" value="AlkZ-like"/>
</dbReference>
<proteinExistence type="predicted"/>
<dbReference type="RefSeq" id="WP_077348987.1">
    <property type="nucleotide sequence ID" value="NZ_CP019607.1"/>
</dbReference>
<accession>A0A1Q2CWP1</accession>
<dbReference type="Pfam" id="PF06224">
    <property type="entry name" value="AlkZ-like"/>
    <property type="match status" value="1"/>
</dbReference>
<sequence length="229" mass="24690">MRPRVLPEQRGACRTRLATQGRDRRVASEHGSGQTRQRRRAARPARPAPGALRGRLDRRGRWLATHGPGTVDDAAWWIGATKAAVRTALADVEAVPVSLDSGSIGGLLPDDIDPVPPPESWVTLLPLLDPAIMGWRDRDFLLGTHRGRLFDSVGNAGTTALADGRVVGVWVQDASGEVRISELERLDGPTRARLDERAAALTGWLDGDRVFSVYPSSAMQEARGELGGA</sequence>
<gene>
    <name evidence="2" type="ORF">BW733_06550</name>
</gene>
<dbReference type="STRING" id="399497.BW733_06550"/>
<dbReference type="KEGG" id="tfa:BW733_06550"/>
<evidence type="ECO:0000256" key="1">
    <source>
        <dbReference type="SAM" id="MobiDB-lite"/>
    </source>
</evidence>
<protein>
    <recommendedName>
        <fullName evidence="4">Winged helix DNA-binding domain-containing protein</fullName>
    </recommendedName>
</protein>
<dbReference type="Proteomes" id="UP000188235">
    <property type="component" value="Chromosome"/>
</dbReference>
<organism evidence="2 3">
    <name type="scientific">Tessaracoccus flavescens</name>
    <dbReference type="NCBI Taxonomy" id="399497"/>
    <lineage>
        <taxon>Bacteria</taxon>
        <taxon>Bacillati</taxon>
        <taxon>Actinomycetota</taxon>
        <taxon>Actinomycetes</taxon>
        <taxon>Propionibacteriales</taxon>
        <taxon>Propionibacteriaceae</taxon>
        <taxon>Tessaracoccus</taxon>
    </lineage>
</organism>
<dbReference type="PANTHER" id="PTHR38479:SF2">
    <property type="entry name" value="WINGED HELIX DNA-BINDING DOMAIN-CONTAINING PROTEIN"/>
    <property type="match status" value="1"/>
</dbReference>
<dbReference type="EMBL" id="CP019607">
    <property type="protein sequence ID" value="AQP50542.1"/>
    <property type="molecule type" value="Genomic_DNA"/>
</dbReference>
<feature type="region of interest" description="Disordered" evidence="1">
    <location>
        <begin position="1"/>
        <end position="55"/>
    </location>
</feature>
<evidence type="ECO:0000313" key="3">
    <source>
        <dbReference type="Proteomes" id="UP000188235"/>
    </source>
</evidence>
<feature type="compositionally biased region" description="Low complexity" evidence="1">
    <location>
        <begin position="44"/>
        <end position="53"/>
    </location>
</feature>
<evidence type="ECO:0000313" key="2">
    <source>
        <dbReference type="EMBL" id="AQP50542.1"/>
    </source>
</evidence>
<name>A0A1Q2CWP1_9ACTN</name>
<reference evidence="2 3" key="1">
    <citation type="journal article" date="2008" name="Int. J. Syst. Evol. Microbiol.">
        <title>Tessaracoccus flavescens sp. nov., isolated from marine sediment.</title>
        <authorList>
            <person name="Lee D.W."/>
            <person name="Lee S.D."/>
        </authorList>
    </citation>
    <scope>NUCLEOTIDE SEQUENCE [LARGE SCALE GENOMIC DNA]</scope>
    <source>
        <strain evidence="2 3">SST-39T</strain>
    </source>
</reference>
<keyword evidence="3" id="KW-1185">Reference proteome</keyword>
<dbReference type="AlphaFoldDB" id="A0A1Q2CWP1"/>
<dbReference type="OrthoDB" id="9148135at2"/>
<evidence type="ECO:0008006" key="4">
    <source>
        <dbReference type="Google" id="ProtNLM"/>
    </source>
</evidence>